<organism evidence="1 2">
    <name type="scientific">Stutzerimonas nitrititolerans</name>
    <dbReference type="NCBI Taxonomy" id="2482751"/>
    <lineage>
        <taxon>Bacteria</taxon>
        <taxon>Pseudomonadati</taxon>
        <taxon>Pseudomonadota</taxon>
        <taxon>Gammaproteobacteria</taxon>
        <taxon>Pseudomonadales</taxon>
        <taxon>Pseudomonadaceae</taxon>
        <taxon>Stutzerimonas</taxon>
    </lineage>
</organism>
<accession>A0ABX9VBH3</accession>
<dbReference type="Pfam" id="PF11659">
    <property type="entry name" value="DUF3261"/>
    <property type="match status" value="1"/>
</dbReference>
<dbReference type="Proteomes" id="UP000269134">
    <property type="component" value="Unassembled WGS sequence"/>
</dbReference>
<proteinExistence type="predicted"/>
<protein>
    <recommendedName>
        <fullName evidence="3">Lipoprotein</fullName>
    </recommendedName>
</protein>
<name>A0ABX9VBH3_9GAMM</name>
<evidence type="ECO:0000313" key="1">
    <source>
        <dbReference type="EMBL" id="RMI02504.1"/>
    </source>
</evidence>
<keyword evidence="2" id="KW-1185">Reference proteome</keyword>
<sequence>MAIADPPRMSACRAWLWLPLLTVLLSGCAQRLPLPSEQPGLPLPLQLHIQERDGSRTQDRLLVIQHEGAALRWSLLSPLGVPLARQLLVDGRWQADGLLPPNAQARELFAALLFALTPADQLDRLYAAQELHVRDAERAMLTSNGTHWRVRYTQPERFDLDVGAALSYGVAPLAAPDGASPR</sequence>
<evidence type="ECO:0008006" key="3">
    <source>
        <dbReference type="Google" id="ProtNLM"/>
    </source>
</evidence>
<dbReference type="EMBL" id="RFFL01000002">
    <property type="protein sequence ID" value="RMI02504.1"/>
    <property type="molecule type" value="Genomic_DNA"/>
</dbReference>
<comment type="caution">
    <text evidence="1">The sequence shown here is derived from an EMBL/GenBank/DDBJ whole genome shotgun (WGS) entry which is preliminary data.</text>
</comment>
<gene>
    <name evidence="1" type="ORF">EA795_02435</name>
</gene>
<dbReference type="InterPro" id="IPR021675">
    <property type="entry name" value="DUF3261"/>
</dbReference>
<evidence type="ECO:0000313" key="2">
    <source>
        <dbReference type="Proteomes" id="UP000269134"/>
    </source>
</evidence>
<reference evidence="1 2" key="1">
    <citation type="submission" date="2018-10" db="EMBL/GenBank/DDBJ databases">
        <title>Pseudomonas sp. GL14 genome.</title>
        <authorList>
            <person name="Peng J."/>
            <person name="Liu Z.-P."/>
        </authorList>
    </citation>
    <scope>NUCLEOTIDE SEQUENCE [LARGE SCALE GENOMIC DNA]</scope>
    <source>
        <strain evidence="1 2">GL14</strain>
    </source>
</reference>